<reference evidence="1" key="1">
    <citation type="submission" date="2021-01" db="EMBL/GenBank/DDBJ databases">
        <authorList>
            <consortium name="Genoscope - CEA"/>
            <person name="William W."/>
        </authorList>
    </citation>
    <scope>NUCLEOTIDE SEQUENCE</scope>
</reference>
<dbReference type="Proteomes" id="UP000683925">
    <property type="component" value="Unassembled WGS sequence"/>
</dbReference>
<dbReference type="AlphaFoldDB" id="A0A8S1WAD0"/>
<comment type="caution">
    <text evidence="1">The sequence shown here is derived from an EMBL/GenBank/DDBJ whole genome shotgun (WGS) entry which is preliminary data.</text>
</comment>
<proteinExistence type="predicted"/>
<evidence type="ECO:0000313" key="2">
    <source>
        <dbReference type="Proteomes" id="UP000683925"/>
    </source>
</evidence>
<name>A0A8S1WAD0_PAROT</name>
<keyword evidence="2" id="KW-1185">Reference proteome</keyword>
<protein>
    <submittedName>
        <fullName evidence="1">Uncharacterized protein</fullName>
    </submittedName>
</protein>
<evidence type="ECO:0000313" key="1">
    <source>
        <dbReference type="EMBL" id="CAD8185532.1"/>
    </source>
</evidence>
<gene>
    <name evidence="1" type="ORF">POCTA_138.1.T0850222</name>
</gene>
<organism evidence="1 2">
    <name type="scientific">Paramecium octaurelia</name>
    <dbReference type="NCBI Taxonomy" id="43137"/>
    <lineage>
        <taxon>Eukaryota</taxon>
        <taxon>Sar</taxon>
        <taxon>Alveolata</taxon>
        <taxon>Ciliophora</taxon>
        <taxon>Intramacronucleata</taxon>
        <taxon>Oligohymenophorea</taxon>
        <taxon>Peniculida</taxon>
        <taxon>Parameciidae</taxon>
        <taxon>Paramecium</taxon>
    </lineage>
</organism>
<dbReference type="EMBL" id="CAJJDP010000084">
    <property type="protein sequence ID" value="CAD8185532.1"/>
    <property type="molecule type" value="Genomic_DNA"/>
</dbReference>
<sequence>MVDFGNQIKYKLSVQKVVLTQIVDIKHHLLLVQIQRLTDIEMMEVEETDILAMMREDFQFNQEGKRISFRIQEVMILKQDVIPVTVLLCYNHFQGHNQLQKDFITQNKQRIHISRLENQLVYTIKNDYLYNSEQQLNKDVSINENNQIQFLKYLLQLSNTRMAIKGQKFRGRNRRIIKGCVQAE</sequence>
<accession>A0A8S1WAD0</accession>